<name>F6PJS6_CIOIN</name>
<reference evidence="5" key="1">
    <citation type="journal article" date="2002" name="Science">
        <title>The draft genome of Ciona intestinalis: insights into chordate and vertebrate origins.</title>
        <authorList>
            <person name="Dehal P."/>
            <person name="Satou Y."/>
            <person name="Campbell R.K."/>
            <person name="Chapman J."/>
            <person name="Degnan B."/>
            <person name="De Tomaso A."/>
            <person name="Davidson B."/>
            <person name="Di Gregorio A."/>
            <person name="Gelpke M."/>
            <person name="Goodstein D.M."/>
            <person name="Harafuji N."/>
            <person name="Hastings K.E."/>
            <person name="Ho I."/>
            <person name="Hotta K."/>
            <person name="Huang W."/>
            <person name="Kawashima T."/>
            <person name="Lemaire P."/>
            <person name="Martinez D."/>
            <person name="Meinertzhagen I.A."/>
            <person name="Necula S."/>
            <person name="Nonaka M."/>
            <person name="Putnam N."/>
            <person name="Rash S."/>
            <person name="Saiga H."/>
            <person name="Satake M."/>
            <person name="Terry A."/>
            <person name="Yamada L."/>
            <person name="Wang H.G."/>
            <person name="Awazu S."/>
            <person name="Azumi K."/>
            <person name="Boore J."/>
            <person name="Branno M."/>
            <person name="Chin-Bow S."/>
            <person name="DeSantis R."/>
            <person name="Doyle S."/>
            <person name="Francino P."/>
            <person name="Keys D.N."/>
            <person name="Haga S."/>
            <person name="Hayashi H."/>
            <person name="Hino K."/>
            <person name="Imai K.S."/>
            <person name="Inaba K."/>
            <person name="Kano S."/>
            <person name="Kobayashi K."/>
            <person name="Kobayashi M."/>
            <person name="Lee B.I."/>
            <person name="Makabe K.W."/>
            <person name="Manohar C."/>
            <person name="Matassi G."/>
            <person name="Medina M."/>
            <person name="Mochizuki Y."/>
            <person name="Mount S."/>
            <person name="Morishita T."/>
            <person name="Miura S."/>
            <person name="Nakayama A."/>
            <person name="Nishizaka S."/>
            <person name="Nomoto H."/>
            <person name="Ohta F."/>
            <person name="Oishi K."/>
            <person name="Rigoutsos I."/>
            <person name="Sano M."/>
            <person name="Sasaki A."/>
            <person name="Sasakura Y."/>
            <person name="Shoguchi E."/>
            <person name="Shin-i T."/>
            <person name="Spagnuolo A."/>
            <person name="Stainier D."/>
            <person name="Suzuki M.M."/>
            <person name="Tassy O."/>
            <person name="Takatori N."/>
            <person name="Tokuoka M."/>
            <person name="Yagi K."/>
            <person name="Yoshizaki F."/>
            <person name="Wada S."/>
            <person name="Zhang C."/>
            <person name="Hyatt P.D."/>
            <person name="Larimer F."/>
            <person name="Detter C."/>
            <person name="Doggett N."/>
            <person name="Glavina T."/>
            <person name="Hawkins T."/>
            <person name="Richardson P."/>
            <person name="Lucas S."/>
            <person name="Kohara Y."/>
            <person name="Levine M."/>
            <person name="Satoh N."/>
            <person name="Rokhsar D.S."/>
        </authorList>
    </citation>
    <scope>NUCLEOTIDE SEQUENCE [LARGE SCALE GENOMIC DNA]</scope>
</reference>
<dbReference type="GO" id="GO:0000287">
    <property type="term" value="F:magnesium ion binding"/>
    <property type="evidence" value="ECO:0000318"/>
    <property type="project" value="GO_Central"/>
</dbReference>
<dbReference type="PANTHER" id="PTHR43329">
    <property type="entry name" value="EPOXIDE HYDROLASE"/>
    <property type="match status" value="1"/>
</dbReference>
<dbReference type="SUPFAM" id="SSF53474">
    <property type="entry name" value="alpha/beta-Hydrolases"/>
    <property type="match status" value="1"/>
</dbReference>
<dbReference type="NCBIfam" id="TIGR01509">
    <property type="entry name" value="HAD-SF-IA-v3"/>
    <property type="match status" value="1"/>
</dbReference>
<dbReference type="InterPro" id="IPR000639">
    <property type="entry name" value="Epox_hydrolase-like"/>
</dbReference>
<sequence length="414" mass="47386">FLHAAAKLRENGILTCILTNNWVNDQQNTKGKFSRGMFYLKLYFNEVIESAREGIRKPDTEIYKLTCKKLGVVPTEVVFLDDIGLNLKSASQLGIRCIKVTNTNTAIKELESAVQMKLTAPKDKTAFPPASHPDSVTHSYINVTPKVKLHFVEAGEGPAIILLHGFPDFWYGWRNQIPALVQAGYRVIVPDQRGFGESSCPPRIQDYGQKYLCDDVLKIFMMKNPGSFDYQLYFQEPGVAEKEFELDVERSLTLILKGLEKSEDDTIKKEKSGFWSTSNVRARGGMLVGAPSVAVRSPYLTDYDMRYYVKNFKRTGFRGPLNWYRNYELNWSWMKRFAGRKIIIPALMVTASHDLVLKPEYSVGMEKRIPLLSRLHIERCSHWTMQEQPYKLNCGLIKWLDEVHGKLPLVTSKI</sequence>
<dbReference type="InterPro" id="IPR006439">
    <property type="entry name" value="HAD-SF_hydro_IA"/>
</dbReference>
<dbReference type="Ensembl" id="ENSCINT00000028967.2">
    <property type="protein sequence ID" value="ENSCINP00000028721.2"/>
    <property type="gene ID" value="ENSCING00000016654.2"/>
</dbReference>
<comment type="similarity">
    <text evidence="2">Belongs to the AB hydrolase superfamily. Epoxide hydrolase family.</text>
</comment>
<dbReference type="GO" id="GO:0042632">
    <property type="term" value="P:cholesterol homeostasis"/>
    <property type="evidence" value="ECO:0000318"/>
    <property type="project" value="GO_Central"/>
</dbReference>
<dbReference type="FunCoup" id="F6PJS6">
    <property type="interactions" value="56"/>
</dbReference>
<dbReference type="GO" id="GO:0042577">
    <property type="term" value="F:lipid phosphatase activity"/>
    <property type="evidence" value="ECO:0000318"/>
    <property type="project" value="GO_Central"/>
</dbReference>
<reference evidence="4" key="2">
    <citation type="submission" date="2025-08" db="UniProtKB">
        <authorList>
            <consortium name="Ensembl"/>
        </authorList>
    </citation>
    <scope>IDENTIFICATION</scope>
</reference>
<evidence type="ECO:0000256" key="2">
    <source>
        <dbReference type="ARBA" id="ARBA00038334"/>
    </source>
</evidence>
<dbReference type="OMA" id="YAMEVLC"/>
<dbReference type="STRING" id="7719.ENSCINP00000028721"/>
<accession>F6PJS6</accession>
<proteinExistence type="inferred from homology"/>
<protein>
    <recommendedName>
        <fullName evidence="3">AB hydrolase-1 domain-containing protein</fullName>
    </recommendedName>
</protein>
<organism evidence="4 5">
    <name type="scientific">Ciona intestinalis</name>
    <name type="common">Transparent sea squirt</name>
    <name type="synonym">Ascidia intestinalis</name>
    <dbReference type="NCBI Taxonomy" id="7719"/>
    <lineage>
        <taxon>Eukaryota</taxon>
        <taxon>Metazoa</taxon>
        <taxon>Chordata</taxon>
        <taxon>Tunicata</taxon>
        <taxon>Ascidiacea</taxon>
        <taxon>Phlebobranchia</taxon>
        <taxon>Cionidae</taxon>
        <taxon>Ciona</taxon>
    </lineage>
</organism>
<dbReference type="InterPro" id="IPR000073">
    <property type="entry name" value="AB_hydrolase_1"/>
</dbReference>
<dbReference type="SUPFAM" id="SSF56784">
    <property type="entry name" value="HAD-like"/>
    <property type="match status" value="1"/>
</dbReference>
<dbReference type="Pfam" id="PF00702">
    <property type="entry name" value="Hydrolase"/>
    <property type="match status" value="1"/>
</dbReference>
<evidence type="ECO:0000256" key="1">
    <source>
        <dbReference type="ARBA" id="ARBA00022801"/>
    </source>
</evidence>
<dbReference type="Pfam" id="PF00561">
    <property type="entry name" value="Abhydrolase_1"/>
    <property type="match status" value="1"/>
</dbReference>
<dbReference type="Proteomes" id="UP000008144">
    <property type="component" value="Unassembled WGS sequence"/>
</dbReference>
<dbReference type="GO" id="GO:0005777">
    <property type="term" value="C:peroxisome"/>
    <property type="evidence" value="ECO:0000318"/>
    <property type="project" value="GO_Central"/>
</dbReference>
<reference evidence="4" key="3">
    <citation type="submission" date="2025-09" db="UniProtKB">
        <authorList>
            <consortium name="Ensembl"/>
        </authorList>
    </citation>
    <scope>IDENTIFICATION</scope>
</reference>
<evidence type="ECO:0000313" key="4">
    <source>
        <dbReference type="Ensembl" id="ENSCINP00000028721.2"/>
    </source>
</evidence>
<dbReference type="Gene3D" id="3.40.50.1000">
    <property type="entry name" value="HAD superfamily/HAD-like"/>
    <property type="match status" value="1"/>
</dbReference>
<dbReference type="GO" id="GO:0046839">
    <property type="term" value="P:phospholipid dephosphorylation"/>
    <property type="evidence" value="ECO:0000318"/>
    <property type="project" value="GO_Central"/>
</dbReference>
<dbReference type="HOGENOM" id="CLU_036085_1_1_1"/>
<dbReference type="GO" id="GO:0004301">
    <property type="term" value="F:epoxide hydrolase activity"/>
    <property type="evidence" value="ECO:0007669"/>
    <property type="project" value="UniProtKB-ARBA"/>
</dbReference>
<keyword evidence="5" id="KW-1185">Reference proteome</keyword>
<dbReference type="InterPro" id="IPR036412">
    <property type="entry name" value="HAD-like_sf"/>
</dbReference>
<dbReference type="GeneTree" id="ENSGT00940000158614"/>
<dbReference type="InterPro" id="IPR023214">
    <property type="entry name" value="HAD_sf"/>
</dbReference>
<evidence type="ECO:0000259" key="3">
    <source>
        <dbReference type="Pfam" id="PF00561"/>
    </source>
</evidence>
<dbReference type="InterPro" id="IPR029058">
    <property type="entry name" value="AB_hydrolase_fold"/>
</dbReference>
<keyword evidence="1" id="KW-0378">Hydrolase</keyword>
<dbReference type="AlphaFoldDB" id="F6PJS6"/>
<evidence type="ECO:0000313" key="5">
    <source>
        <dbReference type="Proteomes" id="UP000008144"/>
    </source>
</evidence>
<dbReference type="PRINTS" id="PR00412">
    <property type="entry name" value="EPOXHYDRLASE"/>
</dbReference>
<feature type="domain" description="AB hydrolase-1" evidence="3">
    <location>
        <begin position="158"/>
        <end position="219"/>
    </location>
</feature>
<dbReference type="InParanoid" id="F6PJS6"/>
<dbReference type="Gene3D" id="3.40.50.1820">
    <property type="entry name" value="alpha/beta hydrolase"/>
    <property type="match status" value="2"/>
</dbReference>